<feature type="compositionally biased region" description="Basic and acidic residues" evidence="1">
    <location>
        <begin position="62"/>
        <end position="82"/>
    </location>
</feature>
<feature type="transmembrane region" description="Helical" evidence="2">
    <location>
        <begin position="140"/>
        <end position="161"/>
    </location>
</feature>
<gene>
    <name evidence="3" type="ORF">HMPREF9240_00403</name>
</gene>
<dbReference type="PATRIC" id="fig|888439.3.peg.408"/>
<evidence type="ECO:0000313" key="4">
    <source>
        <dbReference type="Proteomes" id="UP000006075"/>
    </source>
</evidence>
<feature type="region of interest" description="Disordered" evidence="1">
    <location>
        <begin position="15"/>
        <end position="82"/>
    </location>
</feature>
<dbReference type="AlphaFoldDB" id="K0Z7K1"/>
<dbReference type="InterPro" id="IPR021403">
    <property type="entry name" value="DUF3043"/>
</dbReference>
<dbReference type="EMBL" id="AGWP01000002">
    <property type="protein sequence ID" value="EJZ88144.1"/>
    <property type="molecule type" value="Genomic_DNA"/>
</dbReference>
<accession>K0Z7K1</accession>
<sequence length="211" mass="24405">MLFGSKASSYSLHYVSEPINNNDQEHGSTKNREARQKSKPTPKRRDGQKRNERPLVVGNRKLTKEEKAERKKKRNEVLNKQRLAMDGKAPERYLPERDQGPLRKATRDMIDTRWTLSEFLVPIMFVAFIATFFLPRGGKLAFIPLGIIYAIFFSAMLEMFITNRQIKSKLAELFPGRPIPAGQGMYVASRMMQLRPWRQPKPGIKRGESIR</sequence>
<dbReference type="eggNOG" id="ENOG5031D67">
    <property type="taxonomic scope" value="Bacteria"/>
</dbReference>
<evidence type="ECO:0000256" key="1">
    <source>
        <dbReference type="SAM" id="MobiDB-lite"/>
    </source>
</evidence>
<dbReference type="Proteomes" id="UP000006075">
    <property type="component" value="Unassembled WGS sequence"/>
</dbReference>
<dbReference type="Pfam" id="PF11241">
    <property type="entry name" value="DUF3043"/>
    <property type="match status" value="1"/>
</dbReference>
<keyword evidence="2" id="KW-0472">Membrane</keyword>
<dbReference type="OrthoDB" id="5194448at2"/>
<evidence type="ECO:0000256" key="2">
    <source>
        <dbReference type="SAM" id="Phobius"/>
    </source>
</evidence>
<keyword evidence="2" id="KW-0812">Transmembrane</keyword>
<evidence type="ECO:0000313" key="3">
    <source>
        <dbReference type="EMBL" id="EJZ88144.1"/>
    </source>
</evidence>
<keyword evidence="4" id="KW-1185">Reference proteome</keyword>
<organism evidence="3 4">
    <name type="scientific">Winkia neuii BV029A5</name>
    <dbReference type="NCBI Taxonomy" id="888439"/>
    <lineage>
        <taxon>Bacteria</taxon>
        <taxon>Bacillati</taxon>
        <taxon>Actinomycetota</taxon>
        <taxon>Actinomycetes</taxon>
        <taxon>Actinomycetales</taxon>
        <taxon>Actinomycetaceae</taxon>
        <taxon>Winkia</taxon>
    </lineage>
</organism>
<reference evidence="3 4" key="1">
    <citation type="submission" date="2012-07" db="EMBL/GenBank/DDBJ databases">
        <title>The Genome Sequence of Actinomyces neuii subsp. anitratus BVS029A5.</title>
        <authorList>
            <consortium name="The Broad Institute Genome Sequencing Platform"/>
            <person name="Earl A."/>
            <person name="Ward D."/>
            <person name="Feldgarden M."/>
            <person name="Gevers D."/>
            <person name="Saerens B."/>
            <person name="Vaneechoutte M."/>
            <person name="Walker B."/>
            <person name="Young S.K."/>
            <person name="Zeng Q."/>
            <person name="Gargeya S."/>
            <person name="Fitzgerald M."/>
            <person name="Haas B."/>
            <person name="Abouelleil A."/>
            <person name="Alvarado L."/>
            <person name="Arachchi H.M."/>
            <person name="Berlin A."/>
            <person name="Chapman S.B."/>
            <person name="Goldberg J."/>
            <person name="Griggs A."/>
            <person name="Gujja S."/>
            <person name="Hansen M."/>
            <person name="Howarth C."/>
            <person name="Imamovic A."/>
            <person name="Larimer J."/>
            <person name="McCowen C."/>
            <person name="Montmayeur A."/>
            <person name="Murphy C."/>
            <person name="Neiman D."/>
            <person name="Pearson M."/>
            <person name="Priest M."/>
            <person name="Roberts A."/>
            <person name="Saif S."/>
            <person name="Shea T."/>
            <person name="Sisk P."/>
            <person name="Sykes S."/>
            <person name="Wortman J."/>
            <person name="Nusbaum C."/>
            <person name="Birren B."/>
        </authorList>
    </citation>
    <scope>NUCLEOTIDE SEQUENCE [LARGE SCALE GENOMIC DNA]</scope>
    <source>
        <strain evidence="3 4">BVS029A5</strain>
    </source>
</reference>
<keyword evidence="2" id="KW-1133">Transmembrane helix</keyword>
<evidence type="ECO:0008006" key="5">
    <source>
        <dbReference type="Google" id="ProtNLM"/>
    </source>
</evidence>
<feature type="compositionally biased region" description="Basic and acidic residues" evidence="1">
    <location>
        <begin position="23"/>
        <end position="36"/>
    </location>
</feature>
<dbReference type="HOGENOM" id="CLU_091328_1_0_11"/>
<proteinExistence type="predicted"/>
<protein>
    <recommendedName>
        <fullName evidence="5">DUF3043 domain-containing protein</fullName>
    </recommendedName>
</protein>
<comment type="caution">
    <text evidence="3">The sequence shown here is derived from an EMBL/GenBank/DDBJ whole genome shotgun (WGS) entry which is preliminary data.</text>
</comment>
<feature type="transmembrane region" description="Helical" evidence="2">
    <location>
        <begin position="114"/>
        <end position="134"/>
    </location>
</feature>
<feature type="compositionally biased region" description="Basic and acidic residues" evidence="1">
    <location>
        <begin position="43"/>
        <end position="53"/>
    </location>
</feature>
<name>K0Z7K1_9ACTO</name>